<reference evidence="13" key="1">
    <citation type="submission" date="2023-09" db="EMBL/GenBank/DDBJ databases">
        <title>Paucibacter sp. APW11 Genome sequencing and assembly.</title>
        <authorList>
            <person name="Kim I."/>
        </authorList>
    </citation>
    <scope>NUCLEOTIDE SEQUENCE</scope>
    <source>
        <strain evidence="13">APW11</strain>
    </source>
</reference>
<dbReference type="NCBIfam" id="TIGR00758">
    <property type="entry name" value="UDG_fam4"/>
    <property type="match status" value="1"/>
</dbReference>
<feature type="domain" description="Uracil-DNA glycosylase-like" evidence="12">
    <location>
        <begin position="135"/>
        <end position="287"/>
    </location>
</feature>
<protein>
    <recommendedName>
        <fullName evidence="4">Type-4 uracil-DNA glycosylase</fullName>
        <ecNumber evidence="3">3.2.2.27</ecNumber>
    </recommendedName>
</protein>
<sequence length="299" mass="32362">MSWDERQRAMLEAMGIKLFVKPGIETAASEPVAPPAPVAAKRVATAASAPAAEPAHRQATPAAAVIERPQVPAPAAPSRSAPAIRAAEAAPMAAAPRALPADAGRIATLDWDALEQEVAGCQACGLCESRKQTVFGVGHRRAEWMIVGEAPGEQEDLQGEPFVGQAGKLLDNMLRALGLTRAEAPPAQQVFIANTLKCRPPRNRNPEPEELARCEPYLQRQIALVQPRIILAMGRFAVQSLLRSNEAIGKLRGRVHEYQGVPLIVTYHPAYLLRNLVDKARAWEDLCLAQQTWESHDRG</sequence>
<organism evidence="13 14">
    <name type="scientific">Roseateles aquae</name>
    <dbReference type="NCBI Taxonomy" id="3077235"/>
    <lineage>
        <taxon>Bacteria</taxon>
        <taxon>Pseudomonadati</taxon>
        <taxon>Pseudomonadota</taxon>
        <taxon>Betaproteobacteria</taxon>
        <taxon>Burkholderiales</taxon>
        <taxon>Sphaerotilaceae</taxon>
        <taxon>Roseateles</taxon>
    </lineage>
</organism>
<evidence type="ECO:0000256" key="4">
    <source>
        <dbReference type="ARBA" id="ARBA00019403"/>
    </source>
</evidence>
<evidence type="ECO:0000256" key="5">
    <source>
        <dbReference type="ARBA" id="ARBA00022485"/>
    </source>
</evidence>
<keyword evidence="8 13" id="KW-0378">Hydrolase</keyword>
<dbReference type="GO" id="GO:0004844">
    <property type="term" value="F:uracil DNA N-glycosylase activity"/>
    <property type="evidence" value="ECO:0007669"/>
    <property type="project" value="UniProtKB-EC"/>
</dbReference>
<evidence type="ECO:0000256" key="1">
    <source>
        <dbReference type="ARBA" id="ARBA00001400"/>
    </source>
</evidence>
<dbReference type="PANTHER" id="PTHR33693:SF1">
    <property type="entry name" value="TYPE-4 URACIL-DNA GLYCOSYLASE"/>
    <property type="match status" value="1"/>
</dbReference>
<evidence type="ECO:0000313" key="14">
    <source>
        <dbReference type="Proteomes" id="UP001246372"/>
    </source>
</evidence>
<gene>
    <name evidence="13" type="ORF">RQP53_10260</name>
</gene>
<evidence type="ECO:0000256" key="3">
    <source>
        <dbReference type="ARBA" id="ARBA00012030"/>
    </source>
</evidence>
<proteinExistence type="inferred from homology"/>
<keyword evidence="13" id="KW-0326">Glycosidase</keyword>
<evidence type="ECO:0000256" key="10">
    <source>
        <dbReference type="ARBA" id="ARBA00023014"/>
    </source>
</evidence>
<keyword evidence="9" id="KW-0408">Iron</keyword>
<keyword evidence="5" id="KW-0004">4Fe-4S</keyword>
<comment type="similarity">
    <text evidence="2">Belongs to the uracil-DNA glycosylase (UDG) superfamily. Type 4 (UDGa) family.</text>
</comment>
<keyword evidence="11" id="KW-0234">DNA repair</keyword>
<dbReference type="Gene3D" id="3.40.470.10">
    <property type="entry name" value="Uracil-DNA glycosylase-like domain"/>
    <property type="match status" value="1"/>
</dbReference>
<accession>A0ABU3PAP7</accession>
<evidence type="ECO:0000259" key="12">
    <source>
        <dbReference type="SMART" id="SM00986"/>
    </source>
</evidence>
<dbReference type="SMART" id="SM00987">
    <property type="entry name" value="UreE_C"/>
    <property type="match status" value="1"/>
</dbReference>
<dbReference type="Proteomes" id="UP001246372">
    <property type="component" value="Unassembled WGS sequence"/>
</dbReference>
<dbReference type="EC" id="3.2.2.27" evidence="3"/>
<evidence type="ECO:0000313" key="13">
    <source>
        <dbReference type="EMBL" id="MDT8999648.1"/>
    </source>
</evidence>
<dbReference type="PANTHER" id="PTHR33693">
    <property type="entry name" value="TYPE-5 URACIL-DNA GLYCOSYLASE"/>
    <property type="match status" value="1"/>
</dbReference>
<evidence type="ECO:0000256" key="2">
    <source>
        <dbReference type="ARBA" id="ARBA00006521"/>
    </source>
</evidence>
<comment type="caution">
    <text evidence="13">The sequence shown here is derived from an EMBL/GenBank/DDBJ whole genome shotgun (WGS) entry which is preliminary data.</text>
</comment>
<dbReference type="CDD" id="cd10030">
    <property type="entry name" value="UDG-F4_TTUDGA_SPO1dp_like"/>
    <property type="match status" value="1"/>
</dbReference>
<dbReference type="Pfam" id="PF03167">
    <property type="entry name" value="UDG"/>
    <property type="match status" value="1"/>
</dbReference>
<dbReference type="RefSeq" id="WP_315650206.1">
    <property type="nucleotide sequence ID" value="NZ_JAVXZY010000003.1"/>
</dbReference>
<dbReference type="InterPro" id="IPR005273">
    <property type="entry name" value="Ura-DNA_glyco_family4"/>
</dbReference>
<evidence type="ECO:0000256" key="9">
    <source>
        <dbReference type="ARBA" id="ARBA00023004"/>
    </source>
</evidence>
<evidence type="ECO:0000256" key="7">
    <source>
        <dbReference type="ARBA" id="ARBA00022763"/>
    </source>
</evidence>
<comment type="catalytic activity">
    <reaction evidence="1">
        <text>Hydrolyzes single-stranded DNA or mismatched double-stranded DNA and polynucleotides, releasing free uracil.</text>
        <dbReference type="EC" id="3.2.2.27"/>
    </reaction>
</comment>
<dbReference type="SMART" id="SM00986">
    <property type="entry name" value="UDG"/>
    <property type="match status" value="1"/>
</dbReference>
<dbReference type="InterPro" id="IPR036895">
    <property type="entry name" value="Uracil-DNA_glycosylase-like_sf"/>
</dbReference>
<keyword evidence="14" id="KW-1185">Reference proteome</keyword>
<dbReference type="SUPFAM" id="SSF52141">
    <property type="entry name" value="Uracil-DNA glycosylase-like"/>
    <property type="match status" value="1"/>
</dbReference>
<keyword evidence="10" id="KW-0411">Iron-sulfur</keyword>
<dbReference type="InterPro" id="IPR005122">
    <property type="entry name" value="Uracil-DNA_glycosylase-like"/>
</dbReference>
<evidence type="ECO:0000256" key="8">
    <source>
        <dbReference type="ARBA" id="ARBA00022801"/>
    </source>
</evidence>
<keyword evidence="6" id="KW-0479">Metal-binding</keyword>
<dbReference type="EMBL" id="JAVXZY010000003">
    <property type="protein sequence ID" value="MDT8999648.1"/>
    <property type="molecule type" value="Genomic_DNA"/>
</dbReference>
<evidence type="ECO:0000256" key="6">
    <source>
        <dbReference type="ARBA" id="ARBA00022723"/>
    </source>
</evidence>
<keyword evidence="7" id="KW-0227">DNA damage</keyword>
<dbReference type="InterPro" id="IPR051536">
    <property type="entry name" value="UDG_Type-4/5"/>
</dbReference>
<evidence type="ECO:0000256" key="11">
    <source>
        <dbReference type="ARBA" id="ARBA00023204"/>
    </source>
</evidence>
<name>A0ABU3PAP7_9BURK</name>